<reference evidence="1 2" key="1">
    <citation type="journal article" date="2022" name="Allergy">
        <title>Genome assembly and annotation of Periplaneta americana reveal a comprehensive cockroach allergen profile.</title>
        <authorList>
            <person name="Wang L."/>
            <person name="Xiong Q."/>
            <person name="Saelim N."/>
            <person name="Wang L."/>
            <person name="Nong W."/>
            <person name="Wan A.T."/>
            <person name="Shi M."/>
            <person name="Liu X."/>
            <person name="Cao Q."/>
            <person name="Hui J.H.L."/>
            <person name="Sookrung N."/>
            <person name="Leung T.F."/>
            <person name="Tungtrongchitr A."/>
            <person name="Tsui S.K.W."/>
        </authorList>
    </citation>
    <scope>NUCLEOTIDE SEQUENCE [LARGE SCALE GENOMIC DNA]</scope>
    <source>
        <strain evidence="1">PWHHKU_190912</strain>
    </source>
</reference>
<comment type="caution">
    <text evidence="1">The sequence shown here is derived from an EMBL/GenBank/DDBJ whole genome shotgun (WGS) entry which is preliminary data.</text>
</comment>
<dbReference type="Proteomes" id="UP001148838">
    <property type="component" value="Unassembled WGS sequence"/>
</dbReference>
<proteinExistence type="predicted"/>
<protein>
    <recommendedName>
        <fullName evidence="3">Transposase</fullName>
    </recommendedName>
</protein>
<accession>A0ABQ8TMU1</accession>
<name>A0ABQ8TMU1_PERAM</name>
<dbReference type="EMBL" id="JAJSOF020000005">
    <property type="protein sequence ID" value="KAJ4447852.1"/>
    <property type="molecule type" value="Genomic_DNA"/>
</dbReference>
<evidence type="ECO:0000313" key="2">
    <source>
        <dbReference type="Proteomes" id="UP001148838"/>
    </source>
</evidence>
<gene>
    <name evidence="1" type="ORF">ANN_09860</name>
</gene>
<sequence length="220" mass="24663">MEKSKDNIKDLVGAFTSAGIPLHVFHNQRFRQWIATATCMQLAPSETTLRRYLAKCAEDDFQETKSKCEGNSVYLVVDETSDIKNHKVVNVLVAPLGVVNEKSRFVKTKIVEHCNVDVITVHHICFLLAGVAPHLLHSTCWAHVLHRCAEEIRFSPKIADGFIAPVKAALAKTPARRERLLDCLKEAGTFVLPPVPVITRWGTWLKAGKYHCTNFNAVKH</sequence>
<evidence type="ECO:0008006" key="3">
    <source>
        <dbReference type="Google" id="ProtNLM"/>
    </source>
</evidence>
<keyword evidence="2" id="KW-1185">Reference proteome</keyword>
<organism evidence="1 2">
    <name type="scientific">Periplaneta americana</name>
    <name type="common">American cockroach</name>
    <name type="synonym">Blatta americana</name>
    <dbReference type="NCBI Taxonomy" id="6978"/>
    <lineage>
        <taxon>Eukaryota</taxon>
        <taxon>Metazoa</taxon>
        <taxon>Ecdysozoa</taxon>
        <taxon>Arthropoda</taxon>
        <taxon>Hexapoda</taxon>
        <taxon>Insecta</taxon>
        <taxon>Pterygota</taxon>
        <taxon>Neoptera</taxon>
        <taxon>Polyneoptera</taxon>
        <taxon>Dictyoptera</taxon>
        <taxon>Blattodea</taxon>
        <taxon>Blattoidea</taxon>
        <taxon>Blattidae</taxon>
        <taxon>Blattinae</taxon>
        <taxon>Periplaneta</taxon>
    </lineage>
</organism>
<evidence type="ECO:0000313" key="1">
    <source>
        <dbReference type="EMBL" id="KAJ4447852.1"/>
    </source>
</evidence>